<keyword evidence="6" id="KW-0472">Membrane</keyword>
<keyword evidence="4" id="KW-0336">GPI-anchor</keyword>
<feature type="region of interest" description="Disordered" evidence="14">
    <location>
        <begin position="421"/>
        <end position="441"/>
    </location>
</feature>
<proteinExistence type="predicted"/>
<dbReference type="GO" id="GO:0071555">
    <property type="term" value="P:cell wall organization"/>
    <property type="evidence" value="ECO:0007669"/>
    <property type="project" value="UniProtKB-KW"/>
</dbReference>
<comment type="subcellular location">
    <subcellularLocation>
        <location evidence="2">Cell membrane</location>
        <topology evidence="2">Lipid-anchor</topology>
        <topology evidence="2">GPI-anchor</topology>
    </subcellularLocation>
</comment>
<evidence type="ECO:0000256" key="13">
    <source>
        <dbReference type="ARBA" id="ARBA00048494"/>
    </source>
</evidence>
<evidence type="ECO:0000313" key="17">
    <source>
        <dbReference type="EMBL" id="KAK7695813.1"/>
    </source>
</evidence>
<accession>A0AAW0GQX0</accession>
<feature type="signal peptide" evidence="15">
    <location>
        <begin position="1"/>
        <end position="25"/>
    </location>
</feature>
<evidence type="ECO:0000256" key="6">
    <source>
        <dbReference type="ARBA" id="ARBA00023136"/>
    </source>
</evidence>
<keyword evidence="9" id="KW-0449">Lipoprotein</keyword>
<evidence type="ECO:0000256" key="7">
    <source>
        <dbReference type="ARBA" id="ARBA00023277"/>
    </source>
</evidence>
<dbReference type="Gene3D" id="3.20.20.370">
    <property type="entry name" value="Glycoside hydrolase/deacetylase"/>
    <property type="match status" value="1"/>
</dbReference>
<evidence type="ECO:0000259" key="16">
    <source>
        <dbReference type="PROSITE" id="PS51677"/>
    </source>
</evidence>
<dbReference type="GO" id="GO:0005886">
    <property type="term" value="C:plasma membrane"/>
    <property type="evidence" value="ECO:0007669"/>
    <property type="project" value="UniProtKB-SubCell"/>
</dbReference>
<keyword evidence="10" id="KW-0961">Cell wall biogenesis/degradation</keyword>
<dbReference type="PANTHER" id="PTHR10587:SF135">
    <property type="entry name" value="CHITIN DEACETYLASE 3"/>
    <property type="match status" value="1"/>
</dbReference>
<evidence type="ECO:0000256" key="5">
    <source>
        <dbReference type="ARBA" id="ARBA00023024"/>
    </source>
</evidence>
<feature type="domain" description="NodB homology" evidence="16">
    <location>
        <begin position="159"/>
        <end position="346"/>
    </location>
</feature>
<dbReference type="InterPro" id="IPR050248">
    <property type="entry name" value="Polysacc_deacetylase_ArnD"/>
</dbReference>
<evidence type="ECO:0000256" key="15">
    <source>
        <dbReference type="SAM" id="SignalP"/>
    </source>
</evidence>
<dbReference type="AlphaFoldDB" id="A0AAW0GQX0"/>
<dbReference type="GO" id="GO:0000272">
    <property type="term" value="P:polysaccharide catabolic process"/>
    <property type="evidence" value="ECO:0007669"/>
    <property type="project" value="UniProtKB-KW"/>
</dbReference>
<dbReference type="InterPro" id="IPR002509">
    <property type="entry name" value="NODB_dom"/>
</dbReference>
<dbReference type="GO" id="GO:0004099">
    <property type="term" value="F:chitin deacetylase activity"/>
    <property type="evidence" value="ECO:0007669"/>
    <property type="project" value="UniProtKB-EC"/>
</dbReference>
<evidence type="ECO:0000256" key="2">
    <source>
        <dbReference type="ARBA" id="ARBA00004609"/>
    </source>
</evidence>
<keyword evidence="11" id="KW-0624">Polysaccharide degradation</keyword>
<keyword evidence="7" id="KW-0119">Carbohydrate metabolism</keyword>
<dbReference type="EC" id="3.5.1.41" evidence="12"/>
<evidence type="ECO:0000256" key="4">
    <source>
        <dbReference type="ARBA" id="ARBA00022622"/>
    </source>
</evidence>
<comment type="catalytic activity">
    <reaction evidence="13">
        <text>[(1-&gt;4)-N-acetyl-beta-D-glucosaminyl](n) + n H2O = chitosan + n acetate</text>
        <dbReference type="Rhea" id="RHEA:10464"/>
        <dbReference type="Rhea" id="RHEA-COMP:9593"/>
        <dbReference type="Rhea" id="RHEA-COMP:9597"/>
        <dbReference type="ChEBI" id="CHEBI:15377"/>
        <dbReference type="ChEBI" id="CHEBI:17029"/>
        <dbReference type="ChEBI" id="CHEBI:30089"/>
        <dbReference type="ChEBI" id="CHEBI:57704"/>
        <dbReference type="EC" id="3.5.1.41"/>
    </reaction>
    <physiologicalReaction direction="left-to-right" evidence="13">
        <dbReference type="Rhea" id="RHEA:10465"/>
    </physiologicalReaction>
</comment>
<dbReference type="PROSITE" id="PS51677">
    <property type="entry name" value="NODB"/>
    <property type="match status" value="1"/>
</dbReference>
<evidence type="ECO:0000256" key="10">
    <source>
        <dbReference type="ARBA" id="ARBA00023316"/>
    </source>
</evidence>
<keyword evidence="8" id="KW-0170">Cobalt</keyword>
<evidence type="ECO:0000256" key="3">
    <source>
        <dbReference type="ARBA" id="ARBA00022475"/>
    </source>
</evidence>
<evidence type="ECO:0000313" key="18">
    <source>
        <dbReference type="Proteomes" id="UP001385951"/>
    </source>
</evidence>
<dbReference type="GO" id="GO:0009272">
    <property type="term" value="P:fungal-type cell wall biogenesis"/>
    <property type="evidence" value="ECO:0007669"/>
    <property type="project" value="UniProtKB-ARBA"/>
</dbReference>
<feature type="compositionally biased region" description="Low complexity" evidence="14">
    <location>
        <begin position="389"/>
        <end position="406"/>
    </location>
</feature>
<comment type="caution">
    <text evidence="17">The sequence shown here is derived from an EMBL/GenBank/DDBJ whole genome shotgun (WGS) entry which is preliminary data.</text>
</comment>
<dbReference type="SUPFAM" id="SSF88713">
    <property type="entry name" value="Glycoside hydrolase/deacetylase"/>
    <property type="match status" value="1"/>
</dbReference>
<gene>
    <name evidence="17" type="ORF">QCA50_000451</name>
</gene>
<evidence type="ECO:0000256" key="1">
    <source>
        <dbReference type="ARBA" id="ARBA00001941"/>
    </source>
</evidence>
<keyword evidence="15" id="KW-0732">Signal</keyword>
<dbReference type="PANTHER" id="PTHR10587">
    <property type="entry name" value="GLYCOSYL TRANSFERASE-RELATED"/>
    <property type="match status" value="1"/>
</dbReference>
<reference evidence="17 18" key="1">
    <citation type="submission" date="2022-09" db="EMBL/GenBank/DDBJ databases">
        <authorList>
            <person name="Palmer J.M."/>
        </authorList>
    </citation>
    <scope>NUCLEOTIDE SEQUENCE [LARGE SCALE GENOMIC DNA]</scope>
    <source>
        <strain evidence="17 18">DSM 7382</strain>
    </source>
</reference>
<feature type="region of interest" description="Disordered" evidence="14">
    <location>
        <begin position="376"/>
        <end position="406"/>
    </location>
</feature>
<keyword evidence="18" id="KW-1185">Reference proteome</keyword>
<dbReference type="Pfam" id="PF01522">
    <property type="entry name" value="Polysacc_deac_1"/>
    <property type="match status" value="1"/>
</dbReference>
<name>A0AAW0GQX0_9APHY</name>
<evidence type="ECO:0000256" key="14">
    <source>
        <dbReference type="SAM" id="MobiDB-lite"/>
    </source>
</evidence>
<sequence length="469" mass="50387">MFSAFTSAIILSTLSLHLTSSVVSAAIVSPNLHSHNARHDCQHSKRLPSAAWYQPEDHPAHSLFKRGPDAPAVFADVGSPTWSAPYPQSTPDVNQLPQEWVDALNDAVSAGKIPNIAPTKDTGGNPEYAPGLDPMSDEICSTTWKCRKNPENIYDVPDGIFAISFDDGPLPPANRLYDLLEANQEHATHFFIGVNILQNPKEFLRAFNDLQDDIAVHTWTHPHMTTMSNLQVIAELGWTMEIIHNSTGGRLPKYWRPPFGDSDNRVNAIAKEIFGLKTIIWNQDTEDWSLTSGGTTPEKVNASMTEWLSGPKSPGLMILEHELSDESVQAFLDAWPVIKSNGWNTMSMARVDGGSAYQNADNNKGDVDVQDIIDPKVGAAKPTDPDANAPGSSSSSSSSGSSSSVASASVSTSSKAAASSSKLSSSSASATPTSSQSNTNAAMRDSVMSSWFLYTIIASSVAFGAQAFF</sequence>
<comment type="cofactor">
    <cofactor evidence="1">
        <name>Co(2+)</name>
        <dbReference type="ChEBI" id="CHEBI:48828"/>
    </cofactor>
</comment>
<dbReference type="GO" id="GO:0098552">
    <property type="term" value="C:side of membrane"/>
    <property type="evidence" value="ECO:0007669"/>
    <property type="project" value="UniProtKB-KW"/>
</dbReference>
<dbReference type="EMBL" id="JASBNA010000001">
    <property type="protein sequence ID" value="KAK7695813.1"/>
    <property type="molecule type" value="Genomic_DNA"/>
</dbReference>
<evidence type="ECO:0000256" key="9">
    <source>
        <dbReference type="ARBA" id="ARBA00023288"/>
    </source>
</evidence>
<evidence type="ECO:0000256" key="11">
    <source>
        <dbReference type="ARBA" id="ARBA00023326"/>
    </source>
</evidence>
<dbReference type="InterPro" id="IPR011330">
    <property type="entry name" value="Glyco_hydro/deAcase_b/a-brl"/>
</dbReference>
<keyword evidence="3" id="KW-1003">Cell membrane</keyword>
<keyword evidence="4" id="KW-0325">Glycoprotein</keyword>
<organism evidence="17 18">
    <name type="scientific">Cerrena zonata</name>
    <dbReference type="NCBI Taxonomy" id="2478898"/>
    <lineage>
        <taxon>Eukaryota</taxon>
        <taxon>Fungi</taxon>
        <taxon>Dikarya</taxon>
        <taxon>Basidiomycota</taxon>
        <taxon>Agaricomycotina</taxon>
        <taxon>Agaricomycetes</taxon>
        <taxon>Polyporales</taxon>
        <taxon>Cerrenaceae</taxon>
        <taxon>Cerrena</taxon>
    </lineage>
</organism>
<protein>
    <recommendedName>
        <fullName evidence="12">chitin deacetylase</fullName>
        <ecNumber evidence="12">3.5.1.41</ecNumber>
    </recommendedName>
</protein>
<evidence type="ECO:0000256" key="12">
    <source>
        <dbReference type="ARBA" id="ARBA00024056"/>
    </source>
</evidence>
<keyword evidence="5" id="KW-0146">Chitin degradation</keyword>
<evidence type="ECO:0000256" key="8">
    <source>
        <dbReference type="ARBA" id="ARBA00023285"/>
    </source>
</evidence>
<dbReference type="Proteomes" id="UP001385951">
    <property type="component" value="Unassembled WGS sequence"/>
</dbReference>
<dbReference type="GO" id="GO:0006032">
    <property type="term" value="P:chitin catabolic process"/>
    <property type="evidence" value="ECO:0007669"/>
    <property type="project" value="UniProtKB-KW"/>
</dbReference>
<feature type="chain" id="PRO_5043429710" description="chitin deacetylase" evidence="15">
    <location>
        <begin position="26"/>
        <end position="469"/>
    </location>
</feature>